<evidence type="ECO:0000256" key="1">
    <source>
        <dbReference type="ARBA" id="ARBA00004141"/>
    </source>
</evidence>
<evidence type="ECO:0000256" key="6">
    <source>
        <dbReference type="ARBA" id="ARBA00023136"/>
    </source>
</evidence>
<dbReference type="CDD" id="cd17484">
    <property type="entry name" value="MFS_FBT"/>
    <property type="match status" value="1"/>
</dbReference>
<name>A0AA38CXY9_TAXCH</name>
<dbReference type="InterPro" id="IPR039309">
    <property type="entry name" value="BT1"/>
</dbReference>
<feature type="transmembrane region" description="Helical" evidence="7">
    <location>
        <begin position="182"/>
        <end position="204"/>
    </location>
</feature>
<dbReference type="PANTHER" id="PTHR31585:SF44">
    <property type="entry name" value="FOLATE-BIOPTERIN TRANSPORTER 6-RELATED"/>
    <property type="match status" value="1"/>
</dbReference>
<evidence type="ECO:0000256" key="2">
    <source>
        <dbReference type="ARBA" id="ARBA00007015"/>
    </source>
</evidence>
<feature type="transmembrane region" description="Helical" evidence="7">
    <location>
        <begin position="45"/>
        <end position="66"/>
    </location>
</feature>
<comment type="caution">
    <text evidence="8">The sequence shown here is derived from an EMBL/GenBank/DDBJ whole genome shotgun (WGS) entry which is preliminary data.</text>
</comment>
<dbReference type="SUPFAM" id="SSF103473">
    <property type="entry name" value="MFS general substrate transporter"/>
    <property type="match status" value="1"/>
</dbReference>
<feature type="transmembrane region" description="Helical" evidence="7">
    <location>
        <begin position="210"/>
        <end position="229"/>
    </location>
</feature>
<feature type="transmembrane region" description="Helical" evidence="7">
    <location>
        <begin position="117"/>
        <end position="134"/>
    </location>
</feature>
<feature type="transmembrane region" description="Helical" evidence="7">
    <location>
        <begin position="296"/>
        <end position="315"/>
    </location>
</feature>
<dbReference type="OMA" id="CEGAYTR"/>
<dbReference type="PANTHER" id="PTHR31585">
    <property type="entry name" value="FOLATE-BIOPTERIN TRANSPORTER 1, CHLOROPLASTIC"/>
    <property type="match status" value="1"/>
</dbReference>
<dbReference type="AlphaFoldDB" id="A0AA38CXY9"/>
<keyword evidence="6 7" id="KW-0472">Membrane</keyword>
<organism evidence="8 9">
    <name type="scientific">Taxus chinensis</name>
    <name type="common">Chinese yew</name>
    <name type="synonym">Taxus wallichiana var. chinensis</name>
    <dbReference type="NCBI Taxonomy" id="29808"/>
    <lineage>
        <taxon>Eukaryota</taxon>
        <taxon>Viridiplantae</taxon>
        <taxon>Streptophyta</taxon>
        <taxon>Embryophyta</taxon>
        <taxon>Tracheophyta</taxon>
        <taxon>Spermatophyta</taxon>
        <taxon>Pinopsida</taxon>
        <taxon>Pinidae</taxon>
        <taxon>Conifers II</taxon>
        <taxon>Cupressales</taxon>
        <taxon>Taxaceae</taxon>
        <taxon>Taxus</taxon>
    </lineage>
</organism>
<accession>A0AA38CXY9</accession>
<proteinExistence type="inferred from homology"/>
<evidence type="ECO:0000256" key="3">
    <source>
        <dbReference type="ARBA" id="ARBA00022448"/>
    </source>
</evidence>
<comment type="subcellular location">
    <subcellularLocation>
        <location evidence="1">Membrane</location>
        <topology evidence="1">Multi-pass membrane protein</topology>
    </subcellularLocation>
</comment>
<keyword evidence="3" id="KW-0813">Transport</keyword>
<evidence type="ECO:0000256" key="5">
    <source>
        <dbReference type="ARBA" id="ARBA00022989"/>
    </source>
</evidence>
<protein>
    <recommendedName>
        <fullName evidence="10">Folate-biopterin transporter 2</fullName>
    </recommendedName>
</protein>
<gene>
    <name evidence="8" type="ORF">KI387_009013</name>
</gene>
<keyword evidence="9" id="KW-1185">Reference proteome</keyword>
<dbReference type="EMBL" id="JAHRHJ020000008">
    <property type="protein sequence ID" value="KAH9304609.1"/>
    <property type="molecule type" value="Genomic_DNA"/>
</dbReference>
<feature type="transmembrane region" description="Helical" evidence="7">
    <location>
        <begin position="395"/>
        <end position="419"/>
    </location>
</feature>
<dbReference type="GO" id="GO:0016020">
    <property type="term" value="C:membrane"/>
    <property type="evidence" value="ECO:0007669"/>
    <property type="project" value="UniProtKB-SubCell"/>
</dbReference>
<evidence type="ECO:0000256" key="7">
    <source>
        <dbReference type="SAM" id="Phobius"/>
    </source>
</evidence>
<dbReference type="Proteomes" id="UP000824469">
    <property type="component" value="Unassembled WGS sequence"/>
</dbReference>
<feature type="transmembrane region" description="Helical" evidence="7">
    <location>
        <begin position="327"/>
        <end position="349"/>
    </location>
</feature>
<keyword evidence="5 7" id="KW-1133">Transmembrane helix</keyword>
<feature type="transmembrane region" description="Helical" evidence="7">
    <location>
        <begin position="257"/>
        <end position="276"/>
    </location>
</feature>
<dbReference type="Gene3D" id="1.20.1250.20">
    <property type="entry name" value="MFS general substrate transporter like domains"/>
    <property type="match status" value="1"/>
</dbReference>
<comment type="similarity">
    <text evidence="2">Belongs to the major facilitator superfamily. Folate-biopterin transporter (TC 2.A.71) family.</text>
</comment>
<dbReference type="InterPro" id="IPR036259">
    <property type="entry name" value="MFS_trans_sf"/>
</dbReference>
<feature type="transmembrane region" description="Helical" evidence="7">
    <location>
        <begin position="140"/>
        <end position="161"/>
    </location>
</feature>
<sequence>MEEYEATDSKGEIAVAGPTRKKWVGYLREPYVWLAMLARELQGSFVFGVVVVYGVSKGLGGAFLHIVSEYYWKDVQTVQPSAAQVYHGIILIPWVVKPVWGLLTDVLPVAGYQRRPYFILAGFMGLISMLVISLHSKMPILITVMLFMAETGGVAIANVIIDACIAKNSIRYPSLASDLQSLCAMSSSIGSLIGFSTSGVAVHLLGAQGALGLLCIPAILLLCLGFILYEPRLTNYSQKQNLSEATKSMWKAFKCPAVWKPSLYMYISLAMSLNIQEGKFYWYTDPKAGPAFSQEYVGIIFSIGSMGSLVGVLVYHKMLKDYSFHSLLFWAQLFLGISGMLDLIMVLRLNLKLGIPDYFFVIIDECSFHIITRIKWMPMLVLSAKLCPSGIEGSFFALLMSIDSIGILSCSWGGGMLLHLLNVTRTDFRNLWLAILITNIMRILPLVMLFLVPKTDQSSTLLPPELTQSSDATKTCEEENIQLISGIQNNRV</sequence>
<evidence type="ECO:0000313" key="8">
    <source>
        <dbReference type="EMBL" id="KAH9304609.1"/>
    </source>
</evidence>
<evidence type="ECO:0000313" key="9">
    <source>
        <dbReference type="Proteomes" id="UP000824469"/>
    </source>
</evidence>
<evidence type="ECO:0008006" key="10">
    <source>
        <dbReference type="Google" id="ProtNLM"/>
    </source>
</evidence>
<feature type="transmembrane region" description="Helical" evidence="7">
    <location>
        <begin position="86"/>
        <end position="110"/>
    </location>
</feature>
<reference evidence="8 9" key="1">
    <citation type="journal article" date="2021" name="Nat. Plants">
        <title>The Taxus genome provides insights into paclitaxel biosynthesis.</title>
        <authorList>
            <person name="Xiong X."/>
            <person name="Gou J."/>
            <person name="Liao Q."/>
            <person name="Li Y."/>
            <person name="Zhou Q."/>
            <person name="Bi G."/>
            <person name="Li C."/>
            <person name="Du R."/>
            <person name="Wang X."/>
            <person name="Sun T."/>
            <person name="Guo L."/>
            <person name="Liang H."/>
            <person name="Lu P."/>
            <person name="Wu Y."/>
            <person name="Zhang Z."/>
            <person name="Ro D.K."/>
            <person name="Shang Y."/>
            <person name="Huang S."/>
            <person name="Yan J."/>
        </authorList>
    </citation>
    <scope>NUCLEOTIDE SEQUENCE [LARGE SCALE GENOMIC DNA]</scope>
    <source>
        <strain evidence="8">Ta-2019</strain>
    </source>
</reference>
<feature type="transmembrane region" description="Helical" evidence="7">
    <location>
        <begin position="431"/>
        <end position="452"/>
    </location>
</feature>
<evidence type="ECO:0000256" key="4">
    <source>
        <dbReference type="ARBA" id="ARBA00022692"/>
    </source>
</evidence>
<keyword evidence="4 7" id="KW-0812">Transmembrane</keyword>
<dbReference type="Pfam" id="PF03092">
    <property type="entry name" value="BT1"/>
    <property type="match status" value="1"/>
</dbReference>